<evidence type="ECO:0000256" key="1">
    <source>
        <dbReference type="SAM" id="MobiDB-lite"/>
    </source>
</evidence>
<dbReference type="GO" id="GO:0051213">
    <property type="term" value="F:dioxygenase activity"/>
    <property type="evidence" value="ECO:0007669"/>
    <property type="project" value="UniProtKB-KW"/>
</dbReference>
<feature type="non-terminal residue" evidence="2">
    <location>
        <position position="143"/>
    </location>
</feature>
<dbReference type="SUPFAM" id="SSF51197">
    <property type="entry name" value="Clavaminate synthase-like"/>
    <property type="match status" value="1"/>
</dbReference>
<evidence type="ECO:0000313" key="2">
    <source>
        <dbReference type="EMBL" id="KLU84868.1"/>
    </source>
</evidence>
<accession>A0A0H2TLN4</accession>
<protein>
    <submittedName>
        <fullName evidence="2">Phytanoyl-CoA dioxygenase</fullName>
    </submittedName>
</protein>
<dbReference type="AlphaFoldDB" id="A0A0H2TLN4"/>
<dbReference type="VEuPathDB" id="FungiDB:MAPG_03902"/>
<gene>
    <name evidence="2" type="ORF">MAPG_03902</name>
</gene>
<proteinExistence type="predicted"/>
<organism evidence="2">
    <name type="scientific">Magnaporthiopsis poae (strain ATCC 64411 / 73-15)</name>
    <name type="common">Kentucky bluegrass fungus</name>
    <name type="synonym">Magnaporthe poae</name>
    <dbReference type="NCBI Taxonomy" id="644358"/>
    <lineage>
        <taxon>Eukaryota</taxon>
        <taxon>Fungi</taxon>
        <taxon>Dikarya</taxon>
        <taxon>Ascomycota</taxon>
        <taxon>Pezizomycotina</taxon>
        <taxon>Sordariomycetes</taxon>
        <taxon>Sordariomycetidae</taxon>
        <taxon>Magnaporthales</taxon>
        <taxon>Magnaporthaceae</taxon>
        <taxon>Magnaporthiopsis</taxon>
    </lineage>
</organism>
<feature type="region of interest" description="Disordered" evidence="1">
    <location>
        <begin position="124"/>
        <end position="143"/>
    </location>
</feature>
<keyword evidence="2" id="KW-0223">Dioxygenase</keyword>
<dbReference type="Pfam" id="PF05721">
    <property type="entry name" value="PhyH"/>
    <property type="match status" value="1"/>
</dbReference>
<dbReference type="Gene3D" id="2.60.120.620">
    <property type="entry name" value="q2cbj1_9rhob like domain"/>
    <property type="match status" value="1"/>
</dbReference>
<dbReference type="EMBL" id="GL876968">
    <property type="protein sequence ID" value="KLU84868.1"/>
    <property type="molecule type" value="Genomic_DNA"/>
</dbReference>
<dbReference type="OrthoDB" id="445007at2759"/>
<sequence length="143" mass="15321">MTSSPPDSRGLTPAQLESFHRDGYLIIPDALPPSTVSSLLAETARLLDEELDLATHPLTRFKTGGESGRDHVGDDYFLGSGDKIRFFLEEDAFDAATGLVTKPKERAVNKIGQLLAAHAAVLPDDPAAARHEPAQHGLPDEPA</sequence>
<dbReference type="InterPro" id="IPR008775">
    <property type="entry name" value="Phytyl_CoA_dOase-like"/>
</dbReference>
<name>A0A0H2TLN4_MAGP6</name>
<reference evidence="2" key="2">
    <citation type="submission" date="2011-03" db="EMBL/GenBank/DDBJ databases">
        <title>Annotation of Magnaporthe poae ATCC 64411.</title>
        <authorList>
            <person name="Ma L.-J."/>
            <person name="Dead R."/>
            <person name="Young S.K."/>
            <person name="Zeng Q."/>
            <person name="Gargeya S."/>
            <person name="Fitzgerald M."/>
            <person name="Haas B."/>
            <person name="Abouelleil A."/>
            <person name="Alvarado L."/>
            <person name="Arachchi H.M."/>
            <person name="Berlin A."/>
            <person name="Brown A."/>
            <person name="Chapman S.B."/>
            <person name="Chen Z."/>
            <person name="Dunbar C."/>
            <person name="Freedman E."/>
            <person name="Gearin G."/>
            <person name="Gellesch M."/>
            <person name="Goldberg J."/>
            <person name="Griggs A."/>
            <person name="Gujja S."/>
            <person name="Heiman D."/>
            <person name="Howarth C."/>
            <person name="Larson L."/>
            <person name="Lui A."/>
            <person name="MacDonald P.J.P."/>
            <person name="Mehta T."/>
            <person name="Montmayeur A."/>
            <person name="Murphy C."/>
            <person name="Neiman D."/>
            <person name="Pearson M."/>
            <person name="Priest M."/>
            <person name="Roberts A."/>
            <person name="Saif S."/>
            <person name="Shea T."/>
            <person name="Shenoy N."/>
            <person name="Sisk P."/>
            <person name="Stolte C."/>
            <person name="Sykes S."/>
            <person name="Yandava C."/>
            <person name="Wortman J."/>
            <person name="Nusbaum C."/>
            <person name="Birren B."/>
        </authorList>
    </citation>
    <scope>NUCLEOTIDE SEQUENCE</scope>
    <source>
        <strain evidence="2">ATCC 64411</strain>
    </source>
</reference>
<reference evidence="2" key="1">
    <citation type="submission" date="2010-05" db="EMBL/GenBank/DDBJ databases">
        <title>The Genome Sequence of Magnaporthe poae strain ATCC 64411.</title>
        <authorList>
            <consortium name="The Broad Institute Genome Sequencing Platform"/>
            <consortium name="Broad Institute Genome Sequencing Center for Infectious Disease"/>
            <person name="Ma L.-J."/>
            <person name="Dead R."/>
            <person name="Young S."/>
            <person name="Zeng Q."/>
            <person name="Koehrsen M."/>
            <person name="Alvarado L."/>
            <person name="Berlin A."/>
            <person name="Chapman S.B."/>
            <person name="Chen Z."/>
            <person name="Freedman E."/>
            <person name="Gellesch M."/>
            <person name="Goldberg J."/>
            <person name="Griggs A."/>
            <person name="Gujja S."/>
            <person name="Heilman E.R."/>
            <person name="Heiman D."/>
            <person name="Hepburn T."/>
            <person name="Howarth C."/>
            <person name="Jen D."/>
            <person name="Larson L."/>
            <person name="Mehta T."/>
            <person name="Neiman D."/>
            <person name="Pearson M."/>
            <person name="Roberts A."/>
            <person name="Saif S."/>
            <person name="Shea T."/>
            <person name="Shenoy N."/>
            <person name="Sisk P."/>
            <person name="Stolte C."/>
            <person name="Sykes S."/>
            <person name="Walk T."/>
            <person name="White J."/>
            <person name="Yandava C."/>
            <person name="Haas B."/>
            <person name="Nusbaum C."/>
            <person name="Birren B."/>
        </authorList>
    </citation>
    <scope>NUCLEOTIDE SEQUENCE</scope>
    <source>
        <strain evidence="2">ATCC 64411</strain>
    </source>
</reference>
<keyword evidence="2" id="KW-0560">Oxidoreductase</keyword>